<organism evidence="1 2">
    <name type="scientific">Virgisporangium aurantiacum</name>
    <dbReference type="NCBI Taxonomy" id="175570"/>
    <lineage>
        <taxon>Bacteria</taxon>
        <taxon>Bacillati</taxon>
        <taxon>Actinomycetota</taxon>
        <taxon>Actinomycetes</taxon>
        <taxon>Micromonosporales</taxon>
        <taxon>Micromonosporaceae</taxon>
        <taxon>Virgisporangium</taxon>
    </lineage>
</organism>
<evidence type="ECO:0000313" key="1">
    <source>
        <dbReference type="EMBL" id="GIJ62041.1"/>
    </source>
</evidence>
<name>A0A8J3ZDQ6_9ACTN</name>
<protein>
    <submittedName>
        <fullName evidence="1">Uncharacterized protein</fullName>
    </submittedName>
</protein>
<evidence type="ECO:0000313" key="2">
    <source>
        <dbReference type="Proteomes" id="UP000612585"/>
    </source>
</evidence>
<dbReference type="Proteomes" id="UP000612585">
    <property type="component" value="Unassembled WGS sequence"/>
</dbReference>
<comment type="caution">
    <text evidence="1">The sequence shown here is derived from an EMBL/GenBank/DDBJ whole genome shotgun (WGS) entry which is preliminary data.</text>
</comment>
<reference evidence="1" key="1">
    <citation type="submission" date="2021-01" db="EMBL/GenBank/DDBJ databases">
        <title>Whole genome shotgun sequence of Virgisporangium aurantiacum NBRC 16421.</title>
        <authorList>
            <person name="Komaki H."/>
            <person name="Tamura T."/>
        </authorList>
    </citation>
    <scope>NUCLEOTIDE SEQUENCE</scope>
    <source>
        <strain evidence="1">NBRC 16421</strain>
    </source>
</reference>
<dbReference type="AlphaFoldDB" id="A0A8J3ZDQ6"/>
<sequence length="79" mass="8852">MNRERQERRLIRRMLNLSTAHLPQHLSTPGGLDRVAGVVAHTTDVGFLLWVPDDPDESAHAMADPVPDVVLAIQRYART</sequence>
<gene>
    <name evidence="1" type="ORF">Vau01_095570</name>
</gene>
<dbReference type="RefSeq" id="WP_204007414.1">
    <property type="nucleotide sequence ID" value="NZ_BOPG01000074.1"/>
</dbReference>
<accession>A0A8J3ZDQ6</accession>
<proteinExistence type="predicted"/>
<dbReference type="EMBL" id="BOPG01000074">
    <property type="protein sequence ID" value="GIJ62041.1"/>
    <property type="molecule type" value="Genomic_DNA"/>
</dbReference>
<keyword evidence="2" id="KW-1185">Reference proteome</keyword>